<protein>
    <submittedName>
        <fullName evidence="2">Uncharacterized protein</fullName>
    </submittedName>
</protein>
<keyword evidence="1" id="KW-0472">Membrane</keyword>
<organism evidence="2 3">
    <name type="scientific">Pseudomonas brassicacearum</name>
    <dbReference type="NCBI Taxonomy" id="930166"/>
    <lineage>
        <taxon>Bacteria</taxon>
        <taxon>Pseudomonadati</taxon>
        <taxon>Pseudomonadota</taxon>
        <taxon>Gammaproteobacteria</taxon>
        <taxon>Pseudomonadales</taxon>
        <taxon>Pseudomonadaceae</taxon>
        <taxon>Pseudomonas</taxon>
    </lineage>
</organism>
<keyword evidence="1" id="KW-0812">Transmembrane</keyword>
<feature type="transmembrane region" description="Helical" evidence="1">
    <location>
        <begin position="53"/>
        <end position="71"/>
    </location>
</feature>
<dbReference type="EMBL" id="MOBO01000012">
    <property type="protein sequence ID" value="RON38442.1"/>
    <property type="molecule type" value="Genomic_DNA"/>
</dbReference>
<keyword evidence="1" id="KW-1133">Transmembrane helix</keyword>
<evidence type="ECO:0000313" key="2">
    <source>
        <dbReference type="EMBL" id="RON38442.1"/>
    </source>
</evidence>
<evidence type="ECO:0000256" key="1">
    <source>
        <dbReference type="SAM" id="Phobius"/>
    </source>
</evidence>
<accession>A0A423JLC8</accession>
<evidence type="ECO:0000313" key="3">
    <source>
        <dbReference type="Proteomes" id="UP000286351"/>
    </source>
</evidence>
<dbReference type="AlphaFoldDB" id="A0A423JLC8"/>
<gene>
    <name evidence="2" type="ORF">BK664_13960</name>
</gene>
<dbReference type="Proteomes" id="UP000286351">
    <property type="component" value="Unassembled WGS sequence"/>
</dbReference>
<name>A0A423JLC8_9PSED</name>
<comment type="caution">
    <text evidence="2">The sequence shown here is derived from an EMBL/GenBank/DDBJ whole genome shotgun (WGS) entry which is preliminary data.</text>
</comment>
<proteinExistence type="predicted"/>
<sequence>MGTLNTLSKCHSNQSPFPKNKSSPFFIFFMQKRSFCRKGGGYENESRCHLHKLWQLVFFLPIAVGNIFSTLGRYRNCQRMNYAPKINPQIEETVRKVDTTRMLVDTNWPFFGIRHP</sequence>
<reference evidence="2 3" key="1">
    <citation type="submission" date="2016-10" db="EMBL/GenBank/DDBJ databases">
        <title>Comparative genome analysis of multiple Pseudomonas spp. focuses on biocontrol and plant growth promoting traits.</title>
        <authorList>
            <person name="Tao X.-Y."/>
            <person name="Taylor C.G."/>
        </authorList>
    </citation>
    <scope>NUCLEOTIDE SEQUENCE [LARGE SCALE GENOMIC DNA]</scope>
    <source>
        <strain evidence="2 3">38D4</strain>
    </source>
</reference>